<evidence type="ECO:0000313" key="6">
    <source>
        <dbReference type="Proteomes" id="UP000262954"/>
    </source>
</evidence>
<dbReference type="InterPro" id="IPR018976">
    <property type="entry name" value="Imelysin-like"/>
</dbReference>
<dbReference type="PROSITE" id="PS51257">
    <property type="entry name" value="PROKAR_LIPOPROTEIN"/>
    <property type="match status" value="1"/>
</dbReference>
<dbReference type="Gene3D" id="1.20.1420.20">
    <property type="entry name" value="M75 peptidase, HXXE motif"/>
    <property type="match status" value="1"/>
</dbReference>
<gene>
    <name evidence="5" type="ORF">DDY73_13145</name>
</gene>
<dbReference type="Proteomes" id="UP000262954">
    <property type="component" value="Unassembled WGS sequence"/>
</dbReference>
<reference evidence="5 6" key="1">
    <citation type="journal article" date="2018" name="Nat. Biotechnol.">
        <title>A standardized bacterial taxonomy based on genome phylogeny substantially revises the tree of life.</title>
        <authorList>
            <person name="Parks D.H."/>
            <person name="Chuvochina M."/>
            <person name="Waite D.W."/>
            <person name="Rinke C."/>
            <person name="Skarshewski A."/>
            <person name="Chaumeil P.A."/>
            <person name="Hugenholtz P."/>
        </authorList>
    </citation>
    <scope>NUCLEOTIDE SEQUENCE [LARGE SCALE GENOMIC DNA]</scope>
    <source>
        <strain evidence="5">UBA11482</strain>
    </source>
</reference>
<dbReference type="CDD" id="cd14658">
    <property type="entry name" value="Imelysin-like_IrpA"/>
    <property type="match status" value="1"/>
</dbReference>
<name>A0A354M5Z7_9BACT</name>
<accession>A0A354M5Z7</accession>
<keyword evidence="2 3" id="KW-0732">Signal</keyword>
<comment type="caution">
    <text evidence="5">The sequence shown here is derived from an EMBL/GenBank/DDBJ whole genome shotgun (WGS) entry which is preliminary data.</text>
</comment>
<feature type="signal peptide" evidence="3">
    <location>
        <begin position="1"/>
        <end position="19"/>
    </location>
</feature>
<evidence type="ECO:0000256" key="3">
    <source>
        <dbReference type="SAM" id="SignalP"/>
    </source>
</evidence>
<evidence type="ECO:0000313" key="5">
    <source>
        <dbReference type="EMBL" id="HBJ09936.1"/>
    </source>
</evidence>
<proteinExistence type="predicted"/>
<dbReference type="InterPro" id="IPR034982">
    <property type="entry name" value="Imelysin-like_IrpA"/>
</dbReference>
<organism evidence="5 6">
    <name type="scientific">Coprobacter fastidiosus</name>
    <dbReference type="NCBI Taxonomy" id="1099853"/>
    <lineage>
        <taxon>Bacteria</taxon>
        <taxon>Pseudomonadati</taxon>
        <taxon>Bacteroidota</taxon>
        <taxon>Bacteroidia</taxon>
        <taxon>Bacteroidales</taxon>
        <taxon>Barnesiellaceae</taxon>
        <taxon>Coprobacter</taxon>
    </lineage>
</organism>
<dbReference type="GO" id="GO:0030313">
    <property type="term" value="C:cell envelope"/>
    <property type="evidence" value="ECO:0007669"/>
    <property type="project" value="UniProtKB-SubCell"/>
</dbReference>
<dbReference type="EMBL" id="DNWC01000165">
    <property type="protein sequence ID" value="HBJ09936.1"/>
    <property type="molecule type" value="Genomic_DNA"/>
</dbReference>
<dbReference type="RefSeq" id="WP_346693430.1">
    <property type="nucleotide sequence ID" value="NZ_CAWVAS010000103.1"/>
</dbReference>
<evidence type="ECO:0000256" key="1">
    <source>
        <dbReference type="ARBA" id="ARBA00004196"/>
    </source>
</evidence>
<dbReference type="AlphaFoldDB" id="A0A354M5Z7"/>
<feature type="domain" description="Imelysin-like" evidence="4">
    <location>
        <begin position="55"/>
        <end position="373"/>
    </location>
</feature>
<feature type="chain" id="PRO_5016701067" description="Imelysin-like domain-containing protein" evidence="3">
    <location>
        <begin position="20"/>
        <end position="381"/>
    </location>
</feature>
<comment type="subcellular location">
    <subcellularLocation>
        <location evidence="1">Cell envelope</location>
    </subcellularLocation>
</comment>
<evidence type="ECO:0000259" key="4">
    <source>
        <dbReference type="Pfam" id="PF09375"/>
    </source>
</evidence>
<dbReference type="Pfam" id="PF09375">
    <property type="entry name" value="Peptidase_M75"/>
    <property type="match status" value="1"/>
</dbReference>
<protein>
    <recommendedName>
        <fullName evidence="4">Imelysin-like domain-containing protein</fullName>
    </recommendedName>
</protein>
<sequence length="381" mass="42759">MKKKNWLVMSLFISSMAFVVSSCSDDNNNDNTVDDSAMDPVKAALINDYIDLTVLPTYDDMKAKVWDLMDAVTVMFESGTATQDQLNAICAAWRNAREPWELSEGFLYGPAANYSIDPSLDSWPLDQVNIEALLNSSQNIAEQTFAQDNSGFHTLEYLIFLNGNPRDISSISSRQKEYIYYVTKKLLDDTVRLWAEWHGEKAISDQRDAELIENDEITIAGGEDGFAELLRNPNMYQKYKTQNQVLEEIIDNGLCNIANEVGTQKIGNPYREQDVYAVESWYSFNSLDDYENNIISIENSYLGGPAATRKSETSMSAYVASKNSDLDAEITKAISDARKAIRDIPAPFRDQVTKGKVATIDTAMDKLAELNKSLEKIKSVL</sequence>
<dbReference type="InterPro" id="IPR038352">
    <property type="entry name" value="Imelysin_sf"/>
</dbReference>
<evidence type="ECO:0000256" key="2">
    <source>
        <dbReference type="ARBA" id="ARBA00022729"/>
    </source>
</evidence>